<dbReference type="KEGG" id="bor:COCMIDRAFT_90170"/>
<reference evidence="2 3" key="1">
    <citation type="journal article" date="2013" name="PLoS Genet.">
        <title>Comparative genome structure, secondary metabolite, and effector coding capacity across Cochliobolus pathogens.</title>
        <authorList>
            <person name="Condon B.J."/>
            <person name="Leng Y."/>
            <person name="Wu D."/>
            <person name="Bushley K.E."/>
            <person name="Ohm R.A."/>
            <person name="Otillar R."/>
            <person name="Martin J."/>
            <person name="Schackwitz W."/>
            <person name="Grimwood J."/>
            <person name="MohdZainudin N."/>
            <person name="Xue C."/>
            <person name="Wang R."/>
            <person name="Manning V.A."/>
            <person name="Dhillon B."/>
            <person name="Tu Z.J."/>
            <person name="Steffenson B.J."/>
            <person name="Salamov A."/>
            <person name="Sun H."/>
            <person name="Lowry S."/>
            <person name="LaButti K."/>
            <person name="Han J."/>
            <person name="Copeland A."/>
            <person name="Lindquist E."/>
            <person name="Barry K."/>
            <person name="Schmutz J."/>
            <person name="Baker S.E."/>
            <person name="Ciuffetti L.M."/>
            <person name="Grigoriev I.V."/>
            <person name="Zhong S."/>
            <person name="Turgeon B.G."/>
        </authorList>
    </citation>
    <scope>NUCLEOTIDE SEQUENCE [LARGE SCALE GENOMIC DNA]</scope>
    <source>
        <strain evidence="2 3">ATCC 44560</strain>
    </source>
</reference>
<dbReference type="RefSeq" id="XP_007686117.1">
    <property type="nucleotide sequence ID" value="XM_007687927.1"/>
</dbReference>
<protein>
    <submittedName>
        <fullName evidence="2">Uncharacterized protein</fullName>
    </submittedName>
</protein>
<dbReference type="Proteomes" id="UP000054032">
    <property type="component" value="Unassembled WGS sequence"/>
</dbReference>
<feature type="compositionally biased region" description="Polar residues" evidence="1">
    <location>
        <begin position="120"/>
        <end position="129"/>
    </location>
</feature>
<name>W6ZIZ7_COCMI</name>
<dbReference type="eggNOG" id="ENOG502RFPZ">
    <property type="taxonomic scope" value="Eukaryota"/>
</dbReference>
<dbReference type="HOGENOM" id="CLU_949973_0_0_1"/>
<dbReference type="AlphaFoldDB" id="W6ZIZ7"/>
<feature type="region of interest" description="Disordered" evidence="1">
    <location>
        <begin position="295"/>
        <end position="316"/>
    </location>
</feature>
<evidence type="ECO:0000256" key="1">
    <source>
        <dbReference type="SAM" id="MobiDB-lite"/>
    </source>
</evidence>
<dbReference type="OrthoDB" id="3681251at2759"/>
<evidence type="ECO:0000313" key="2">
    <source>
        <dbReference type="EMBL" id="EUC47404.1"/>
    </source>
</evidence>
<dbReference type="GeneID" id="19127627"/>
<feature type="region of interest" description="Disordered" evidence="1">
    <location>
        <begin position="109"/>
        <end position="146"/>
    </location>
</feature>
<organism evidence="2 3">
    <name type="scientific">Bipolaris oryzae ATCC 44560</name>
    <dbReference type="NCBI Taxonomy" id="930090"/>
    <lineage>
        <taxon>Eukaryota</taxon>
        <taxon>Fungi</taxon>
        <taxon>Dikarya</taxon>
        <taxon>Ascomycota</taxon>
        <taxon>Pezizomycotina</taxon>
        <taxon>Dothideomycetes</taxon>
        <taxon>Pleosporomycetidae</taxon>
        <taxon>Pleosporales</taxon>
        <taxon>Pleosporineae</taxon>
        <taxon>Pleosporaceae</taxon>
        <taxon>Bipolaris</taxon>
    </lineage>
</organism>
<sequence length="316" mass="35828">MSTPDDANLRALLLLSKESLLARARESLLRGLPDDDLAELVAQMVSRDKPRGDLEEIARMMLDVLVRRDAQNDALLSLTTNDNSTAAASTEEIRVKYTSDVSPEIRTSHGRLSMRKRPASEQSVSTMEETASAKRAKHEDEDTAPSLRTWDQEQIAGKTVQVAGVVYWNPYKECYFKLALENDKDRIANLIADEFDAEYLSESDHIDTWKDMLKNPKHYMKKRWCVGRALNEKEEEFLGDDNMSTKKTTCTSCIQQQRICARLVNFAGSIKLAFFPLPPQLQCVDEIAEQGFWSQSSKYDEDDCSEDVSVTGQERD</sequence>
<proteinExistence type="predicted"/>
<accession>W6ZIZ7</accession>
<keyword evidence="3" id="KW-1185">Reference proteome</keyword>
<gene>
    <name evidence="2" type="ORF">COCMIDRAFT_90170</name>
</gene>
<dbReference type="EMBL" id="KI963953">
    <property type="protein sequence ID" value="EUC47404.1"/>
    <property type="molecule type" value="Genomic_DNA"/>
</dbReference>
<evidence type="ECO:0000313" key="3">
    <source>
        <dbReference type="Proteomes" id="UP000054032"/>
    </source>
</evidence>